<comment type="caution">
    <text evidence="5">The sequence shown here is derived from an EMBL/GenBank/DDBJ whole genome shotgun (WGS) entry which is preliminary data.</text>
</comment>
<dbReference type="SUPFAM" id="SSF52540">
    <property type="entry name" value="P-loop containing nucleoside triphosphate hydrolases"/>
    <property type="match status" value="1"/>
</dbReference>
<dbReference type="AlphaFoldDB" id="A0A2V2YN14"/>
<dbReference type="Proteomes" id="UP000246635">
    <property type="component" value="Unassembled WGS sequence"/>
</dbReference>
<keyword evidence="2" id="KW-0547">Nucleotide-binding</keyword>
<dbReference type="GO" id="GO:0016887">
    <property type="term" value="F:ATP hydrolysis activity"/>
    <property type="evidence" value="ECO:0007669"/>
    <property type="project" value="InterPro"/>
</dbReference>
<accession>A0A2V2YN14</accession>
<sequence>MYIDLVRIGKNYCVGKHKSRNAISNLSLSISENEIVTVLGQSGCGKSTLLKIIAGIEKPDAGQAYFRGQPITGIAMERGYIYQDYSLFPWLTVRQNIGFGLRNKNIPKHQKKVLIEEYLEKFGLKGAEQLYPRQLSGGMKQRTAIARSFCLKPDLLLLDEPFSALDMMNRHKLQDELLEILKGEKITYVMVTHDIEEAIYLSDRIIVMTPSPGAIQAIIPVSMPRPRTRTSSEFLTMREEIADMFYSKSI</sequence>
<dbReference type="InterPro" id="IPR003593">
    <property type="entry name" value="AAA+_ATPase"/>
</dbReference>
<dbReference type="InterPro" id="IPR003439">
    <property type="entry name" value="ABC_transporter-like_ATP-bd"/>
</dbReference>
<dbReference type="PROSITE" id="PS50893">
    <property type="entry name" value="ABC_TRANSPORTER_2"/>
    <property type="match status" value="1"/>
</dbReference>
<dbReference type="InterPro" id="IPR050166">
    <property type="entry name" value="ABC_transporter_ATP-bind"/>
</dbReference>
<keyword evidence="6" id="KW-1185">Reference proteome</keyword>
<evidence type="ECO:0000259" key="4">
    <source>
        <dbReference type="PROSITE" id="PS50893"/>
    </source>
</evidence>
<feature type="domain" description="ABC transporter" evidence="4">
    <location>
        <begin position="3"/>
        <end position="235"/>
    </location>
</feature>
<keyword evidence="3 5" id="KW-0067">ATP-binding</keyword>
<evidence type="ECO:0000256" key="1">
    <source>
        <dbReference type="ARBA" id="ARBA00022448"/>
    </source>
</evidence>
<name>A0A2V2YN14_9BACL</name>
<dbReference type="Gene3D" id="3.40.50.300">
    <property type="entry name" value="P-loop containing nucleotide triphosphate hydrolases"/>
    <property type="match status" value="1"/>
</dbReference>
<protein>
    <submittedName>
        <fullName evidence="5">NitT/TauT family transport system ATP-binding protein</fullName>
    </submittedName>
</protein>
<dbReference type="GO" id="GO:0005524">
    <property type="term" value="F:ATP binding"/>
    <property type="evidence" value="ECO:0007669"/>
    <property type="project" value="UniProtKB-KW"/>
</dbReference>
<evidence type="ECO:0000313" key="6">
    <source>
        <dbReference type="Proteomes" id="UP000246635"/>
    </source>
</evidence>
<keyword evidence="1" id="KW-0813">Transport</keyword>
<organism evidence="5 6">
    <name type="scientific">Paenibacillus cellulosilyticus</name>
    <dbReference type="NCBI Taxonomy" id="375489"/>
    <lineage>
        <taxon>Bacteria</taxon>
        <taxon>Bacillati</taxon>
        <taxon>Bacillota</taxon>
        <taxon>Bacilli</taxon>
        <taxon>Bacillales</taxon>
        <taxon>Paenibacillaceae</taxon>
        <taxon>Paenibacillus</taxon>
    </lineage>
</organism>
<reference evidence="5 6" key="1">
    <citation type="submission" date="2018-05" db="EMBL/GenBank/DDBJ databases">
        <title>Genomic Encyclopedia of Type Strains, Phase III (KMG-III): the genomes of soil and plant-associated and newly described type strains.</title>
        <authorList>
            <person name="Whitman W."/>
        </authorList>
    </citation>
    <scope>NUCLEOTIDE SEQUENCE [LARGE SCALE GENOMIC DNA]</scope>
    <source>
        <strain evidence="5 6">CECT 5696</strain>
    </source>
</reference>
<evidence type="ECO:0000313" key="5">
    <source>
        <dbReference type="EMBL" id="PWV95913.1"/>
    </source>
</evidence>
<dbReference type="RefSeq" id="WP_245946837.1">
    <property type="nucleotide sequence ID" value="NZ_CP054613.1"/>
</dbReference>
<dbReference type="InterPro" id="IPR027417">
    <property type="entry name" value="P-loop_NTPase"/>
</dbReference>
<dbReference type="PANTHER" id="PTHR42788:SF13">
    <property type="entry name" value="ALIPHATIC SULFONATES IMPORT ATP-BINDING PROTEIN SSUB"/>
    <property type="match status" value="1"/>
</dbReference>
<dbReference type="EMBL" id="QGTQ01000024">
    <property type="protein sequence ID" value="PWV95913.1"/>
    <property type="molecule type" value="Genomic_DNA"/>
</dbReference>
<dbReference type="Pfam" id="PF00005">
    <property type="entry name" value="ABC_tran"/>
    <property type="match status" value="1"/>
</dbReference>
<dbReference type="PANTHER" id="PTHR42788">
    <property type="entry name" value="TAURINE IMPORT ATP-BINDING PROTEIN-RELATED"/>
    <property type="match status" value="1"/>
</dbReference>
<evidence type="ECO:0000256" key="2">
    <source>
        <dbReference type="ARBA" id="ARBA00022741"/>
    </source>
</evidence>
<evidence type="ECO:0000256" key="3">
    <source>
        <dbReference type="ARBA" id="ARBA00022840"/>
    </source>
</evidence>
<proteinExistence type="predicted"/>
<gene>
    <name evidence="5" type="ORF">DFQ01_12490</name>
</gene>
<dbReference type="CDD" id="cd03293">
    <property type="entry name" value="ABC_NrtD_SsuB_transporters"/>
    <property type="match status" value="1"/>
</dbReference>
<dbReference type="SMART" id="SM00382">
    <property type="entry name" value="AAA"/>
    <property type="match status" value="1"/>
</dbReference>